<gene>
    <name evidence="1" type="ORF">A2989_03985</name>
</gene>
<comment type="caution">
    <text evidence="1">The sequence shown here is derived from an EMBL/GenBank/DDBJ whole genome shotgun (WGS) entry which is preliminary data.</text>
</comment>
<accession>A0A1F4ZEE8</accession>
<dbReference type="AlphaFoldDB" id="A0A1F4ZEE8"/>
<evidence type="ECO:0000313" key="1">
    <source>
        <dbReference type="EMBL" id="OGD03804.1"/>
    </source>
</evidence>
<proteinExistence type="predicted"/>
<name>A0A1F4ZEE8_9BACT</name>
<reference evidence="1 2" key="1">
    <citation type="journal article" date="2016" name="Nat. Commun.">
        <title>Thousands of microbial genomes shed light on interconnected biogeochemical processes in an aquifer system.</title>
        <authorList>
            <person name="Anantharaman K."/>
            <person name="Brown C.T."/>
            <person name="Hug L.A."/>
            <person name="Sharon I."/>
            <person name="Castelle C.J."/>
            <person name="Probst A.J."/>
            <person name="Thomas B.C."/>
            <person name="Singh A."/>
            <person name="Wilkins M.J."/>
            <person name="Karaoz U."/>
            <person name="Brodie E.L."/>
            <person name="Williams K.H."/>
            <person name="Hubbard S.S."/>
            <person name="Banfield J.F."/>
        </authorList>
    </citation>
    <scope>NUCLEOTIDE SEQUENCE [LARGE SCALE GENOMIC DNA]</scope>
</reference>
<organism evidence="1 2">
    <name type="scientific">Candidatus Amesbacteria bacterium RIFCSPLOWO2_01_FULL_48_25</name>
    <dbReference type="NCBI Taxonomy" id="1797259"/>
    <lineage>
        <taxon>Bacteria</taxon>
        <taxon>Candidatus Amesiibacteriota</taxon>
    </lineage>
</organism>
<dbReference type="EMBL" id="MEXN01000005">
    <property type="protein sequence ID" value="OGD03804.1"/>
    <property type="molecule type" value="Genomic_DNA"/>
</dbReference>
<sequence length="145" mass="15793">MRKIPALTLVEVLLLLSVLAVLVSGGMSVLVGVRLNQAMVASAEKFATVIRQAHIFAREEKDDRAWGVRYEGVNSYSLIAFGETVEVRAGYKLGSPSVFEDNFGLIIFAQGTGALTDKREIKIRSSNGRAVRVNILETGVVEAQR</sequence>
<dbReference type="STRING" id="1797259.A2989_03985"/>
<dbReference type="Proteomes" id="UP000177080">
    <property type="component" value="Unassembled WGS sequence"/>
</dbReference>
<evidence type="ECO:0000313" key="2">
    <source>
        <dbReference type="Proteomes" id="UP000177080"/>
    </source>
</evidence>
<protein>
    <recommendedName>
        <fullName evidence="3">General secretion pathway GspH domain-containing protein</fullName>
    </recommendedName>
</protein>
<evidence type="ECO:0008006" key="3">
    <source>
        <dbReference type="Google" id="ProtNLM"/>
    </source>
</evidence>